<evidence type="ECO:0000313" key="6">
    <source>
        <dbReference type="Proteomes" id="UP000315395"/>
    </source>
</evidence>
<dbReference type="SMART" id="SM00530">
    <property type="entry name" value="HTH_XRE"/>
    <property type="match status" value="1"/>
</dbReference>
<feature type="repeat" description="WD" evidence="3">
    <location>
        <begin position="845"/>
        <end position="886"/>
    </location>
</feature>
<keyword evidence="1 3" id="KW-0853">WD repeat</keyword>
<dbReference type="KEGG" id="orz:FNH13_01900"/>
<sequence>MRIRTPSTLCYMAATGTEHSAHNPSGAFGEALTTLRLQAGLSVRELSRRTGIPSGTLGGYFSGRHLPPANRPEVLEAIVTTCGGTAQDVEDWRARLVDLHQGRRSTVVMRPPYRGLAGFGVEDQDLFFGRADLTRQLLDHVTSAATRGSIVLVVGASGTGKSSLLRAGLIPALQRPALARDGWQCELITPGVEPAANVERALDRLKSSPRAVLVVDQFEELFTLTSDDDEQTATVKRLVGWAEQTTPERTRVLVIGLRADRYGEAAAQPGLVTGLRDHQVLVPPMSEEELRTAVEGPAEVVGLKLEWGLVDVILSDVRASDITHVLPHLSHTLQAAWEDSDRRQLRIRDYKAVDGVAGAVRRSAERAFAELDEEGQEVARSIILRLIALHPDAGPSRRSQITADLVRSHPRAGQVLDHLIDHRLLTSSQTEVSLSHEALIAAWPRLGQWLDADRSDLLLREMLARQEHTWAEHGQDPELLLRGSLLEAVRTWMLTNASQLTEAETAYVEASEAQALQRRRERGRQHRRTQQLLAAAVCLALVAALAGAFALQSRSTAATQRDEARSRQMARVAATLQENNVPLANQVALGGYQISDTRESRSALIDATSLPVMTRRVDPGAPLTATANETGDLLAFGGNDGAVDLVRVDGDRMQDAATVTLDEDGTTVQTVAFGVEGRLLAVGGGAPNVRLFDVTDPDSPVLSAELAVDRTVFDLAFSPDGSRLLAAGDEDAQGDAQILTWTYADGQWVEADPVEGVSGSIRGLDLDADGGQLAAATTGGNLYLWAVSDVGLTETAQVHVGEDSTRQFDIDLSPDGTHLAAVGSDKTLRLFDITEDGALEPLAELPDFDSWVNSVSFTPDGRSVVAGSSDSTLRLYDIPDSGAAAAVRSVLPVSAAVTSVEEVDEERMIITTTDTSSYLWHRTEGVLPLSGDTVFITAASSDGSRSITSSGTADGHLYLWDTTQPRTPVLLAPLLAPASAGVMDGAATISSTGDIVASGTSTGHVVAWDVSDPADPQLLVDVQVGEKYVEHSAFFDGDRRIVAASNDGVLSVLSLEDPDRVVAQETPDDPVLTVAGSESGIIATGGTLGGVQLWDGTDLAGGPISTIDVELSIFALDFAAGGNLLAVGGANSQLQLYDVSDPAAPVKVGPTLTGPAATVYSVAFSPDGSRVAAAVLDGTVWVWRQEGQDYVSELVLRSSQASLTAVGWVDGRHLLAGGQQGRAYMWLVDAPAAAEFVCATTGTPATELEWTTHLPGIDYEPPCGRQTR</sequence>
<organism evidence="5 6">
    <name type="scientific">Ornithinimicrobium ciconiae</name>
    <dbReference type="NCBI Taxonomy" id="2594265"/>
    <lineage>
        <taxon>Bacteria</taxon>
        <taxon>Bacillati</taxon>
        <taxon>Actinomycetota</taxon>
        <taxon>Actinomycetes</taxon>
        <taxon>Micrococcales</taxon>
        <taxon>Ornithinimicrobiaceae</taxon>
        <taxon>Ornithinimicrobium</taxon>
    </lineage>
</organism>
<evidence type="ECO:0000256" key="2">
    <source>
        <dbReference type="ARBA" id="ARBA00022737"/>
    </source>
</evidence>
<keyword evidence="2" id="KW-0677">Repeat</keyword>
<dbReference type="PANTHER" id="PTHR19848:SF8">
    <property type="entry name" value="F-BOX AND WD REPEAT DOMAIN CONTAINING 7"/>
    <property type="match status" value="1"/>
</dbReference>
<dbReference type="InterPro" id="IPR049052">
    <property type="entry name" value="nSTAND1"/>
</dbReference>
<dbReference type="PROSITE" id="PS50082">
    <property type="entry name" value="WD_REPEATS_2"/>
    <property type="match status" value="2"/>
</dbReference>
<dbReference type="PROSITE" id="PS50294">
    <property type="entry name" value="WD_REPEATS_REGION"/>
    <property type="match status" value="2"/>
</dbReference>
<evidence type="ECO:0000256" key="3">
    <source>
        <dbReference type="PROSITE-ProRule" id="PRU00221"/>
    </source>
</evidence>
<protein>
    <submittedName>
        <fullName evidence="5">Helix-turn-helix domain-containing protein</fullName>
    </submittedName>
</protein>
<dbReference type="PROSITE" id="PS50943">
    <property type="entry name" value="HTH_CROC1"/>
    <property type="match status" value="1"/>
</dbReference>
<dbReference type="InterPro" id="IPR010982">
    <property type="entry name" value="Lambda_DNA-bd_dom_sf"/>
</dbReference>
<dbReference type="Proteomes" id="UP000315395">
    <property type="component" value="Chromosome"/>
</dbReference>
<dbReference type="InterPro" id="IPR027417">
    <property type="entry name" value="P-loop_NTPase"/>
</dbReference>
<dbReference type="Pfam" id="PF20703">
    <property type="entry name" value="nSTAND1"/>
    <property type="match status" value="1"/>
</dbReference>
<dbReference type="Pfam" id="PF13560">
    <property type="entry name" value="HTH_31"/>
    <property type="match status" value="1"/>
</dbReference>
<name>A0A516G6T0_9MICO</name>
<dbReference type="SMART" id="SM00320">
    <property type="entry name" value="WD40"/>
    <property type="match status" value="13"/>
</dbReference>
<dbReference type="SUPFAM" id="SSF52540">
    <property type="entry name" value="P-loop containing nucleoside triphosphate hydrolases"/>
    <property type="match status" value="1"/>
</dbReference>
<dbReference type="Pfam" id="PF12894">
    <property type="entry name" value="ANAPC4_WD40"/>
    <property type="match status" value="1"/>
</dbReference>
<dbReference type="InterPro" id="IPR024977">
    <property type="entry name" value="Apc4-like_WD40_dom"/>
</dbReference>
<dbReference type="AlphaFoldDB" id="A0A516G6T0"/>
<feature type="repeat" description="WD" evidence="3">
    <location>
        <begin position="1152"/>
        <end position="1193"/>
    </location>
</feature>
<dbReference type="Pfam" id="PF00400">
    <property type="entry name" value="WD40"/>
    <property type="match status" value="3"/>
</dbReference>
<dbReference type="GO" id="GO:0003677">
    <property type="term" value="F:DNA binding"/>
    <property type="evidence" value="ECO:0007669"/>
    <property type="project" value="InterPro"/>
</dbReference>
<dbReference type="Gene3D" id="2.130.10.10">
    <property type="entry name" value="YVTN repeat-like/Quinoprotein amine dehydrogenase"/>
    <property type="match status" value="4"/>
</dbReference>
<dbReference type="SUPFAM" id="SSF50978">
    <property type="entry name" value="WD40 repeat-like"/>
    <property type="match status" value="1"/>
</dbReference>
<evidence type="ECO:0000313" key="5">
    <source>
        <dbReference type="EMBL" id="QDO87234.1"/>
    </source>
</evidence>
<dbReference type="InterPro" id="IPR036322">
    <property type="entry name" value="WD40_repeat_dom_sf"/>
</dbReference>
<proteinExistence type="predicted"/>
<dbReference type="InterPro" id="IPR001680">
    <property type="entry name" value="WD40_rpt"/>
</dbReference>
<feature type="domain" description="HTH cro/C1-type" evidence="4">
    <location>
        <begin position="32"/>
        <end position="89"/>
    </location>
</feature>
<reference evidence="5 6" key="1">
    <citation type="submission" date="2019-07" db="EMBL/GenBank/DDBJ databases">
        <title>complete genome sequencing of Ornithinimicrobium sp. H23M54.</title>
        <authorList>
            <person name="Bae J.-W."/>
            <person name="Lee S.-Y."/>
        </authorList>
    </citation>
    <scope>NUCLEOTIDE SEQUENCE [LARGE SCALE GENOMIC DNA]</scope>
    <source>
        <strain evidence="5 6">H23M54</strain>
    </source>
</reference>
<accession>A0A516G6T0</accession>
<dbReference type="Gene3D" id="3.40.50.300">
    <property type="entry name" value="P-loop containing nucleotide triphosphate hydrolases"/>
    <property type="match status" value="1"/>
</dbReference>
<evidence type="ECO:0000259" key="4">
    <source>
        <dbReference type="PROSITE" id="PS50943"/>
    </source>
</evidence>
<dbReference type="OrthoDB" id="134501at2"/>
<dbReference type="InterPro" id="IPR015943">
    <property type="entry name" value="WD40/YVTN_repeat-like_dom_sf"/>
</dbReference>
<dbReference type="SUPFAM" id="SSF47413">
    <property type="entry name" value="lambda repressor-like DNA-binding domains"/>
    <property type="match status" value="1"/>
</dbReference>
<keyword evidence="6" id="KW-1185">Reference proteome</keyword>
<dbReference type="PANTHER" id="PTHR19848">
    <property type="entry name" value="WD40 REPEAT PROTEIN"/>
    <property type="match status" value="1"/>
</dbReference>
<dbReference type="SUPFAM" id="SSF101908">
    <property type="entry name" value="Putative isomerase YbhE"/>
    <property type="match status" value="1"/>
</dbReference>
<evidence type="ECO:0000256" key="1">
    <source>
        <dbReference type="ARBA" id="ARBA00022574"/>
    </source>
</evidence>
<gene>
    <name evidence="5" type="ORF">FNH13_01900</name>
</gene>
<dbReference type="EMBL" id="CP041616">
    <property type="protein sequence ID" value="QDO87234.1"/>
    <property type="molecule type" value="Genomic_DNA"/>
</dbReference>
<dbReference type="Gene3D" id="1.10.260.40">
    <property type="entry name" value="lambda repressor-like DNA-binding domains"/>
    <property type="match status" value="1"/>
</dbReference>
<dbReference type="InterPro" id="IPR001387">
    <property type="entry name" value="Cro/C1-type_HTH"/>
</dbReference>
<dbReference type="CDD" id="cd00093">
    <property type="entry name" value="HTH_XRE"/>
    <property type="match status" value="1"/>
</dbReference>